<feature type="active site" description="Proton acceptor" evidence="8">
    <location>
        <position position="239"/>
    </location>
</feature>
<dbReference type="KEGG" id="chd:Calhy_2080"/>
<comment type="function">
    <text evidence="8">Catalyzes the phosphorylation of D-xylulose to D-xylulose 5-phosphate.</text>
</comment>
<dbReference type="OrthoDB" id="9805576at2"/>
<dbReference type="CDD" id="cd07808">
    <property type="entry name" value="ASKHA_NBD_FGGY_EcXK-like"/>
    <property type="match status" value="1"/>
</dbReference>
<dbReference type="PANTHER" id="PTHR43095:SF5">
    <property type="entry name" value="XYLULOSE KINASE"/>
    <property type="match status" value="1"/>
</dbReference>
<reference key="1">
    <citation type="submission" date="2010-09" db="EMBL/GenBank/DDBJ databases">
        <title>Complete sequence of Caldicellulosiruptor hydrothermalis 108.</title>
        <authorList>
            <consortium name="US DOE Joint Genome Institute"/>
            <person name="Lucas S."/>
            <person name="Copeland A."/>
            <person name="Lapidus A."/>
            <person name="Cheng J.-F."/>
            <person name="Bruce D."/>
            <person name="Goodwin L."/>
            <person name="Pitluck S."/>
            <person name="Davenport K."/>
            <person name="Detter J.C."/>
            <person name="Han C."/>
            <person name="Tapia R."/>
            <person name="Land M."/>
            <person name="Hauser L."/>
            <person name="Chang Y.-J."/>
            <person name="Jeffries C."/>
            <person name="Kyrpides N."/>
            <person name="Ivanova N."/>
            <person name="Mikhailova N."/>
            <person name="Blumer-Schuette S.E."/>
            <person name="Kelly R.M."/>
            <person name="Woyke T."/>
        </authorList>
    </citation>
    <scope>NUCLEOTIDE SEQUENCE</scope>
    <source>
        <strain>108</strain>
    </source>
</reference>
<accession>E4Q7E5</accession>
<organism evidence="13 14">
    <name type="scientific">Caldicellulosiruptor hydrothermalis (strain DSM 18901 / VKM B-2411 / 108)</name>
    <dbReference type="NCBI Taxonomy" id="632292"/>
    <lineage>
        <taxon>Bacteria</taxon>
        <taxon>Bacillati</taxon>
        <taxon>Bacillota</taxon>
        <taxon>Bacillota incertae sedis</taxon>
        <taxon>Caldicellulosiruptorales</taxon>
        <taxon>Caldicellulosiruptoraceae</taxon>
        <taxon>Caldicellulosiruptor</taxon>
    </lineage>
</organism>
<dbReference type="eggNOG" id="COG1070">
    <property type="taxonomic scope" value="Bacteria"/>
</dbReference>
<dbReference type="PANTHER" id="PTHR43095">
    <property type="entry name" value="SUGAR KINASE"/>
    <property type="match status" value="1"/>
</dbReference>
<dbReference type="HOGENOM" id="CLU_009281_3_0_9"/>
<evidence type="ECO:0000256" key="4">
    <source>
        <dbReference type="ARBA" id="ARBA00022741"/>
    </source>
</evidence>
<evidence type="ECO:0000256" key="8">
    <source>
        <dbReference type="HAMAP-Rule" id="MF_02220"/>
    </source>
</evidence>
<evidence type="ECO:0000313" key="13">
    <source>
        <dbReference type="EMBL" id="ADQ07790.1"/>
    </source>
</evidence>
<dbReference type="GO" id="GO:0042732">
    <property type="term" value="P:D-xylose metabolic process"/>
    <property type="evidence" value="ECO:0007669"/>
    <property type="project" value="UniProtKB-KW"/>
</dbReference>
<comment type="catalytic activity">
    <reaction evidence="8 10">
        <text>D-xylulose + ATP = D-xylulose 5-phosphate + ADP + H(+)</text>
        <dbReference type="Rhea" id="RHEA:10964"/>
        <dbReference type="ChEBI" id="CHEBI:15378"/>
        <dbReference type="ChEBI" id="CHEBI:17140"/>
        <dbReference type="ChEBI" id="CHEBI:30616"/>
        <dbReference type="ChEBI" id="CHEBI:57737"/>
        <dbReference type="ChEBI" id="CHEBI:456216"/>
        <dbReference type="EC" id="2.7.1.17"/>
    </reaction>
</comment>
<dbReference type="Pfam" id="PF02782">
    <property type="entry name" value="FGGY_C"/>
    <property type="match status" value="1"/>
</dbReference>
<evidence type="ECO:0000256" key="9">
    <source>
        <dbReference type="RuleBase" id="RU003733"/>
    </source>
</evidence>
<keyword evidence="6 8" id="KW-0067">ATP-binding</keyword>
<dbReference type="EMBL" id="CP002219">
    <property type="protein sequence ID" value="ADQ07790.1"/>
    <property type="molecule type" value="Genomic_DNA"/>
</dbReference>
<keyword evidence="14" id="KW-1185">Reference proteome</keyword>
<dbReference type="PIRSF" id="PIRSF000538">
    <property type="entry name" value="GlpK"/>
    <property type="match status" value="1"/>
</dbReference>
<dbReference type="HAMAP" id="MF_02220">
    <property type="entry name" value="XylB"/>
    <property type="match status" value="1"/>
</dbReference>
<dbReference type="STRING" id="632292.Calhy_2080"/>
<evidence type="ECO:0000256" key="6">
    <source>
        <dbReference type="ARBA" id="ARBA00022840"/>
    </source>
</evidence>
<dbReference type="GO" id="GO:0005998">
    <property type="term" value="P:xylulose catabolic process"/>
    <property type="evidence" value="ECO:0007669"/>
    <property type="project" value="UniProtKB-UniRule"/>
</dbReference>
<keyword evidence="5 8" id="KW-0418">Kinase</keyword>
<dbReference type="InterPro" id="IPR018483">
    <property type="entry name" value="Carb_kinase_FGGY_CS"/>
</dbReference>
<dbReference type="EC" id="2.7.1.17" evidence="8 10"/>
<keyword evidence="3 8" id="KW-0808">Transferase</keyword>
<evidence type="ECO:0000256" key="3">
    <source>
        <dbReference type="ARBA" id="ARBA00022679"/>
    </source>
</evidence>
<feature type="site" description="Important for activity" evidence="8">
    <location>
        <position position="7"/>
    </location>
</feature>
<feature type="domain" description="Carbohydrate kinase FGGY C-terminal" evidence="12">
    <location>
        <begin position="257"/>
        <end position="451"/>
    </location>
</feature>
<evidence type="ECO:0000256" key="5">
    <source>
        <dbReference type="ARBA" id="ARBA00022777"/>
    </source>
</evidence>
<sequence>MYFIGIDVGTSGTKTILTDSKGNILATATFEYPLYQPQIGWAEQNPEDWWDASVKGIKAVLEKSKVDPKEVKAVGLTGQMHGLVMLDKNYNVIRPSIIWCDQRTAKECDEITEKIGKERLIEITANPALTGFTASKILWVRNNEPQNYEKVYKILLPKDYIRFKLTGEFATDVSDASGMQLLDIKNRCWSDEVLEKLEIDKDLLGKVYESPEVTGKVSRQASEITGLWEGTLVVAGGGDQAAGAVGNGIVKTGVISSTIGSSGVVFAHLDEFKIDPQGRVHTFCHAVPGKWHVMGVTQGAGLSLKWFRDNFAHIEKAAFEFIDKDPYILMDQEAELANPGSDGLVFLPYLMGERTPILDPYAKGIFFGITAKHTRREFIRAVMEGVVFSLKNCLDILHEMGIEVKEVRVSGGGAKSKLWRQMQADIFEMDVWTLNSKEGPAFGAAILATVGAGVYNKVEEACDTMIQKVESCSPNKDLFEVYRKTYKLYNSIYPRVKDLFNM</sequence>
<gene>
    <name evidence="8 10" type="primary">xylB</name>
    <name evidence="13" type="ordered locus">Calhy_2080</name>
</gene>
<dbReference type="NCBIfam" id="TIGR01312">
    <property type="entry name" value="XylB"/>
    <property type="match status" value="1"/>
</dbReference>
<feature type="binding site" evidence="8">
    <location>
        <begin position="80"/>
        <end position="81"/>
    </location>
    <ligand>
        <name>substrate</name>
    </ligand>
</feature>
<dbReference type="InterPro" id="IPR018484">
    <property type="entry name" value="FGGY_N"/>
</dbReference>
<dbReference type="InterPro" id="IPR043129">
    <property type="entry name" value="ATPase_NBD"/>
</dbReference>
<reference evidence="13 14" key="2">
    <citation type="journal article" date="2011" name="J. Bacteriol.">
        <title>Complete genome sequences for the anaerobic, extremely thermophilic plant biomass-degrading bacteria Caldicellulosiruptor hydrothermalis, Caldicellulosiruptor kristjanssonii, Caldicellulosiruptor kronotskyensis, Caldicellulosiruptor owensenis, and Caldicellulosiruptor lactoaceticus.</title>
        <authorList>
            <person name="Blumer-Schuette S.E."/>
            <person name="Ozdemir I."/>
            <person name="Mistry D."/>
            <person name="Lucas S."/>
            <person name="Lapidus A."/>
            <person name="Cheng J.F."/>
            <person name="Goodwin L.A."/>
            <person name="Pitluck S."/>
            <person name="Land M.L."/>
            <person name="Hauser L.J."/>
            <person name="Woyke T."/>
            <person name="Mikhailova N."/>
            <person name="Pati A."/>
            <person name="Kyrpides N.C."/>
            <person name="Ivanova N."/>
            <person name="Detter J.C."/>
            <person name="Walston-Davenport K."/>
            <person name="Han S."/>
            <person name="Adams M.W."/>
            <person name="Kelly R.M."/>
        </authorList>
    </citation>
    <scope>NUCLEOTIDE SEQUENCE [LARGE SCALE GENOMIC DNA]</scope>
    <source>
        <strain evidence="14">DSM 18901 / VKM B-2411 / 108</strain>
    </source>
</reference>
<dbReference type="RefSeq" id="WP_013403936.1">
    <property type="nucleotide sequence ID" value="NC_014652.1"/>
</dbReference>
<evidence type="ECO:0000256" key="2">
    <source>
        <dbReference type="ARBA" id="ARBA00022629"/>
    </source>
</evidence>
<evidence type="ECO:0000256" key="1">
    <source>
        <dbReference type="ARBA" id="ARBA00009156"/>
    </source>
</evidence>
<dbReference type="SUPFAM" id="SSF53067">
    <property type="entry name" value="Actin-like ATPase domain"/>
    <property type="match status" value="2"/>
</dbReference>
<feature type="domain" description="Carbohydrate kinase FGGY N-terminal" evidence="11">
    <location>
        <begin position="2"/>
        <end position="246"/>
    </location>
</feature>
<comment type="similarity">
    <text evidence="1 8 9">Belongs to the FGGY kinase family.</text>
</comment>
<dbReference type="PROSITE" id="PS00933">
    <property type="entry name" value="FGGY_KINASES_1"/>
    <property type="match status" value="1"/>
</dbReference>
<keyword evidence="7 8" id="KW-0119">Carbohydrate metabolism</keyword>
<dbReference type="InterPro" id="IPR050406">
    <property type="entry name" value="FGGY_Carb_Kinase"/>
</dbReference>
<dbReference type="Pfam" id="PF00370">
    <property type="entry name" value="FGGY_N"/>
    <property type="match status" value="1"/>
</dbReference>
<keyword evidence="4 8" id="KW-0547">Nucleotide-binding</keyword>
<dbReference type="Gene3D" id="3.30.420.40">
    <property type="match status" value="2"/>
</dbReference>
<keyword evidence="2 8" id="KW-0859">Xylose metabolism</keyword>
<dbReference type="GO" id="GO:0004856">
    <property type="term" value="F:D-xylulokinase activity"/>
    <property type="evidence" value="ECO:0007669"/>
    <property type="project" value="UniProtKB-UniRule"/>
</dbReference>
<dbReference type="InterPro" id="IPR000577">
    <property type="entry name" value="Carb_kinase_FGGY"/>
</dbReference>
<evidence type="ECO:0000313" key="14">
    <source>
        <dbReference type="Proteomes" id="UP000006890"/>
    </source>
</evidence>
<evidence type="ECO:0000259" key="12">
    <source>
        <dbReference type="Pfam" id="PF02782"/>
    </source>
</evidence>
<dbReference type="InterPro" id="IPR006000">
    <property type="entry name" value="Xylulokinase"/>
</dbReference>
<proteinExistence type="inferred from homology"/>
<evidence type="ECO:0000256" key="7">
    <source>
        <dbReference type="ARBA" id="ARBA00023277"/>
    </source>
</evidence>
<dbReference type="Proteomes" id="UP000006890">
    <property type="component" value="Chromosome"/>
</dbReference>
<dbReference type="PROSITE" id="PS00445">
    <property type="entry name" value="FGGY_KINASES_2"/>
    <property type="match status" value="1"/>
</dbReference>
<protein>
    <recommendedName>
        <fullName evidence="8 10">Xylulose kinase</fullName>
        <shortName evidence="8 10">Xylulokinase</shortName>
        <ecNumber evidence="8 10">2.7.1.17</ecNumber>
    </recommendedName>
</protein>
<dbReference type="InterPro" id="IPR018485">
    <property type="entry name" value="FGGY_C"/>
</dbReference>
<dbReference type="GO" id="GO:0005524">
    <property type="term" value="F:ATP binding"/>
    <property type="evidence" value="ECO:0007669"/>
    <property type="project" value="UniProtKB-UniRule"/>
</dbReference>
<dbReference type="AlphaFoldDB" id="E4Q7E5"/>
<evidence type="ECO:0000259" key="11">
    <source>
        <dbReference type="Pfam" id="PF00370"/>
    </source>
</evidence>
<evidence type="ECO:0000256" key="10">
    <source>
        <dbReference type="RuleBase" id="RU364073"/>
    </source>
</evidence>
<name>E4Q7E5_CALH1</name>